<evidence type="ECO:0000256" key="1">
    <source>
        <dbReference type="SAM" id="MobiDB-lite"/>
    </source>
</evidence>
<feature type="region of interest" description="Disordered" evidence="1">
    <location>
        <begin position="168"/>
        <end position="199"/>
    </location>
</feature>
<proteinExistence type="predicted"/>
<sequence length="452" mass="48774">MRHSSLRAHPYHAPTSQAYGYVEPEECLTSMSSSLYISSSLIPISPPAPHRKAPKPPNYSPRRDRPRHIHMREPASCGLFTVAEDEEDETMDEYESDVSLSVGTFSLMYDLPSAVPSSEIFPSPTSTPSPETRSYRLDKRRSADVPRDVDEEMEEVEALNRLSWSSRDSSSTATITEGETDSECRGLTTPKMENDDPFGWQTIPLSDDVEASAEAEIQAADSTIGGHFFTPLSFSKQPTLAESIRTSRRPPPLTLTTRFLTPISTPTLSSANPFSAVSNASTAESDSILTPRTATTPNTASLLPALPIVSSCEWSSRTRGFSEAASPTTPTTRYSSGSVKRGHARSGSGSGSGSGARSRSSSSVKQRRKSPEDPVDLAMALEELLSSCGERVVLSSSESEISGPASVTGSECESSSEDDFEARALRFPLPPSRYPTSPLNIAPRTPTPAKAR</sequence>
<protein>
    <submittedName>
        <fullName evidence="2">Uncharacterized protein</fullName>
    </submittedName>
</protein>
<feature type="compositionally biased region" description="Polar residues" evidence="1">
    <location>
        <begin position="319"/>
        <end position="338"/>
    </location>
</feature>
<dbReference type="OrthoDB" id="2564452at2759"/>
<reference evidence="3" key="2">
    <citation type="submission" date="2013-12" db="EMBL/GenBank/DDBJ databases">
        <title>Evolution of pathogenesis and genome organization in the Tremellales.</title>
        <authorList>
            <person name="Cuomo C."/>
            <person name="Litvintseva A."/>
            <person name="Heitman J."/>
            <person name="Chen Y."/>
            <person name="Sun S."/>
            <person name="Springer D."/>
            <person name="Dromer F."/>
            <person name="Young S."/>
            <person name="Zeng Q."/>
            <person name="Chapman S."/>
            <person name="Gujja S."/>
            <person name="Saif S."/>
            <person name="Birren B."/>
        </authorList>
    </citation>
    <scope>NUCLEOTIDE SEQUENCE [LARGE SCALE GENOMIC DNA]</scope>
    <source>
        <strain evidence="3">BCC8398</strain>
    </source>
</reference>
<feature type="region of interest" description="Disordered" evidence="1">
    <location>
        <begin position="43"/>
        <end position="74"/>
    </location>
</feature>
<organism evidence="2 3">
    <name type="scientific">Kwoniella heveanensis BCC8398</name>
    <dbReference type="NCBI Taxonomy" id="1296120"/>
    <lineage>
        <taxon>Eukaryota</taxon>
        <taxon>Fungi</taxon>
        <taxon>Dikarya</taxon>
        <taxon>Basidiomycota</taxon>
        <taxon>Agaricomycotina</taxon>
        <taxon>Tremellomycetes</taxon>
        <taxon>Tremellales</taxon>
        <taxon>Cryptococcaceae</taxon>
        <taxon>Kwoniella</taxon>
    </lineage>
</organism>
<dbReference type="EMBL" id="KI669503">
    <property type="protein sequence ID" value="OCF33874.1"/>
    <property type="molecule type" value="Genomic_DNA"/>
</dbReference>
<feature type="region of interest" description="Disordered" evidence="1">
    <location>
        <begin position="118"/>
        <end position="151"/>
    </location>
</feature>
<gene>
    <name evidence="2" type="ORF">I316_04586</name>
</gene>
<reference evidence="2 3" key="1">
    <citation type="submission" date="2013-07" db="EMBL/GenBank/DDBJ databases">
        <title>The Genome Sequence of Cryptococcus heveanensis BCC8398.</title>
        <authorList>
            <consortium name="The Broad Institute Genome Sequencing Platform"/>
            <person name="Cuomo C."/>
            <person name="Litvintseva A."/>
            <person name="Chen Y."/>
            <person name="Heitman J."/>
            <person name="Sun S."/>
            <person name="Springer D."/>
            <person name="Dromer F."/>
            <person name="Young S.K."/>
            <person name="Zeng Q."/>
            <person name="Gargeya S."/>
            <person name="Fitzgerald M."/>
            <person name="Abouelleil A."/>
            <person name="Alvarado L."/>
            <person name="Berlin A.M."/>
            <person name="Chapman S.B."/>
            <person name="Dewar J."/>
            <person name="Goldberg J."/>
            <person name="Griggs A."/>
            <person name="Gujja S."/>
            <person name="Hansen M."/>
            <person name="Howarth C."/>
            <person name="Imamovic A."/>
            <person name="Larimer J."/>
            <person name="McCowan C."/>
            <person name="Murphy C."/>
            <person name="Pearson M."/>
            <person name="Priest M."/>
            <person name="Roberts A."/>
            <person name="Saif S."/>
            <person name="Shea T."/>
            <person name="Sykes S."/>
            <person name="Wortman J."/>
            <person name="Nusbaum C."/>
            <person name="Birren B."/>
        </authorList>
    </citation>
    <scope>NUCLEOTIDE SEQUENCE [LARGE SCALE GENOMIC DNA]</scope>
    <source>
        <strain evidence="2 3">BCC8398</strain>
    </source>
</reference>
<feature type="compositionally biased region" description="Low complexity" evidence="1">
    <location>
        <begin position="118"/>
        <end position="132"/>
    </location>
</feature>
<accession>A0A1B9GS31</accession>
<feature type="compositionally biased region" description="Low complexity" evidence="1">
    <location>
        <begin position="395"/>
        <end position="413"/>
    </location>
</feature>
<keyword evidence="3" id="KW-1185">Reference proteome</keyword>
<evidence type="ECO:0000313" key="3">
    <source>
        <dbReference type="Proteomes" id="UP000092666"/>
    </source>
</evidence>
<feature type="region of interest" description="Disordered" evidence="1">
    <location>
        <begin position="319"/>
        <end position="374"/>
    </location>
</feature>
<feature type="compositionally biased region" description="Basic and acidic residues" evidence="1">
    <location>
        <begin position="133"/>
        <end position="148"/>
    </location>
</feature>
<dbReference type="AlphaFoldDB" id="A0A1B9GS31"/>
<feature type="region of interest" description="Disordered" evidence="1">
    <location>
        <begin position="395"/>
        <end position="452"/>
    </location>
</feature>
<dbReference type="Proteomes" id="UP000092666">
    <property type="component" value="Unassembled WGS sequence"/>
</dbReference>
<name>A0A1B9GS31_9TREE</name>
<evidence type="ECO:0000313" key="2">
    <source>
        <dbReference type="EMBL" id="OCF33874.1"/>
    </source>
</evidence>